<dbReference type="Proteomes" id="UP000297604">
    <property type="component" value="Unassembled WGS sequence"/>
</dbReference>
<reference evidence="3 4" key="1">
    <citation type="submission" date="2019-03" db="EMBL/GenBank/DDBJ databases">
        <title>Genomics of glacier-inhabiting Cryobacterium strains.</title>
        <authorList>
            <person name="Liu Q."/>
            <person name="Xin Y.-H."/>
        </authorList>
    </citation>
    <scope>NUCLEOTIDE SEQUENCE [LARGE SCALE GENOMIC DNA]</scope>
    <source>
        <strain evidence="3 4">MDB1-5</strain>
    </source>
</reference>
<evidence type="ECO:0000256" key="1">
    <source>
        <dbReference type="SAM" id="MobiDB-lite"/>
    </source>
</evidence>
<proteinExistence type="predicted"/>
<gene>
    <name evidence="3" type="ORF">E3O46_03070</name>
</gene>
<evidence type="ECO:0000313" key="3">
    <source>
        <dbReference type="EMBL" id="TFC22442.1"/>
    </source>
</evidence>
<protein>
    <recommendedName>
        <fullName evidence="2">Protein kinase domain-containing protein</fullName>
    </recommendedName>
</protein>
<keyword evidence="4" id="KW-1185">Reference proteome</keyword>
<feature type="region of interest" description="Disordered" evidence="1">
    <location>
        <begin position="379"/>
        <end position="410"/>
    </location>
</feature>
<dbReference type="EMBL" id="SOFS01000012">
    <property type="protein sequence ID" value="TFC22442.1"/>
    <property type="molecule type" value="Genomic_DNA"/>
</dbReference>
<dbReference type="InterPro" id="IPR000719">
    <property type="entry name" value="Prot_kinase_dom"/>
</dbReference>
<comment type="caution">
    <text evidence="3">The sequence shown here is derived from an EMBL/GenBank/DDBJ whole genome shotgun (WGS) entry which is preliminary data.</text>
</comment>
<dbReference type="Gene3D" id="1.10.510.10">
    <property type="entry name" value="Transferase(Phosphotransferase) domain 1"/>
    <property type="match status" value="1"/>
</dbReference>
<evidence type="ECO:0000313" key="4">
    <source>
        <dbReference type="Proteomes" id="UP000297604"/>
    </source>
</evidence>
<name>A0ABY2IT45_9MICO</name>
<evidence type="ECO:0000259" key="2">
    <source>
        <dbReference type="PROSITE" id="PS50011"/>
    </source>
</evidence>
<feature type="domain" description="Protein kinase" evidence="2">
    <location>
        <begin position="18"/>
        <end position="321"/>
    </location>
</feature>
<feature type="region of interest" description="Disordered" evidence="1">
    <location>
        <begin position="306"/>
        <end position="345"/>
    </location>
</feature>
<dbReference type="SUPFAM" id="SSF56112">
    <property type="entry name" value="Protein kinase-like (PK-like)"/>
    <property type="match status" value="1"/>
</dbReference>
<dbReference type="PROSITE" id="PS50011">
    <property type="entry name" value="PROTEIN_KINASE_DOM"/>
    <property type="match status" value="1"/>
</dbReference>
<dbReference type="InterPro" id="IPR011009">
    <property type="entry name" value="Kinase-like_dom_sf"/>
</dbReference>
<organism evidence="3 4">
    <name type="scientific">Cryobacterium glucosi</name>
    <dbReference type="NCBI Taxonomy" id="1259175"/>
    <lineage>
        <taxon>Bacteria</taxon>
        <taxon>Bacillati</taxon>
        <taxon>Actinomycetota</taxon>
        <taxon>Actinomycetes</taxon>
        <taxon>Micrococcales</taxon>
        <taxon>Microbacteriaceae</taxon>
        <taxon>Cryobacterium</taxon>
    </lineage>
</organism>
<dbReference type="RefSeq" id="WP_134561081.1">
    <property type="nucleotide sequence ID" value="NZ_SOFS01000012.1"/>
</dbReference>
<accession>A0ABY2IT45</accession>
<sequence length="536" mass="54362">MGDSAAKPADAVGNVAGYRVLRRIGSGDLSDVYLGASAEGGIDGQREVVVLKVFREVHAVGAGTGGAAIDREVRALESIPDGGVGRLLDVATLPDGRVCLVLAEDRGGALGAVLAGERLLDPGEAVTILAPVLAAVARLYDGGWLHPGISPGVIRFDGAGRPVVGGLGGLRDLPPPGQDRDELQGEARCACGDVVQAVLDRVAKRGQPPADALFAAWRSGTYREALAGLERALFEWSPAAPVRFGGHDVAPGHGTSTDIRGRSPGQGPLTSLEAALDAHVWPLLRAWAVQVAGTIGGRLTGIRRVVPAPRAHRGRAAHSFGPGTRPGPERSPRPSTRRGTWTAADDPARWRRRGLILAGASVAVILVVGAWTALAPPSLSSGAHPSSVGAVPPRSALGSGEGPATGPTTADQVVLRGEDPAAATAALLRIRALCLVTADRDCLAEVSQPDSPALAGASALIGHAPDGATGSATGYPHDSSAPTVDGSLPTVVNRIGNLALVALSVGGAAPGNDKPASVLVVKGEAGWRLREFFGAG</sequence>